<dbReference type="EMBL" id="CP003360">
    <property type="protein sequence ID" value="AFM28211.1"/>
    <property type="molecule type" value="Genomic_DNA"/>
</dbReference>
<dbReference type="InterPro" id="IPR027417">
    <property type="entry name" value="P-loop_NTPase"/>
</dbReference>
<proteinExistence type="inferred from homology"/>
<evidence type="ECO:0000259" key="5">
    <source>
        <dbReference type="PROSITE" id="PS50893"/>
    </source>
</evidence>
<evidence type="ECO:0000256" key="3">
    <source>
        <dbReference type="ARBA" id="ARBA00022741"/>
    </source>
</evidence>
<gene>
    <name evidence="6" type="ordered locus">Desti_5631</name>
</gene>
<keyword evidence="7" id="KW-1185">Reference proteome</keyword>
<dbReference type="Pfam" id="PF00005">
    <property type="entry name" value="ABC_tran"/>
    <property type="match status" value="1"/>
</dbReference>
<dbReference type="InterPro" id="IPR050319">
    <property type="entry name" value="ABC_transp_ATP-bind"/>
</dbReference>
<evidence type="ECO:0000256" key="4">
    <source>
        <dbReference type="ARBA" id="ARBA00022840"/>
    </source>
</evidence>
<dbReference type="Pfam" id="PF08352">
    <property type="entry name" value="oligo_HPY"/>
    <property type="match status" value="1"/>
</dbReference>
<protein>
    <submittedName>
        <fullName evidence="6">ABC-type oligopeptide transport system, ATPase component</fullName>
    </submittedName>
</protein>
<name>I4CF70_DESTA</name>
<organism evidence="6 7">
    <name type="scientific">Desulfomonile tiedjei (strain ATCC 49306 / DSM 6799 / DCB-1)</name>
    <dbReference type="NCBI Taxonomy" id="706587"/>
    <lineage>
        <taxon>Bacteria</taxon>
        <taxon>Pseudomonadati</taxon>
        <taxon>Thermodesulfobacteriota</taxon>
        <taxon>Desulfomonilia</taxon>
        <taxon>Desulfomonilales</taxon>
        <taxon>Desulfomonilaceae</taxon>
        <taxon>Desulfomonile</taxon>
    </lineage>
</organism>
<keyword evidence="3" id="KW-0547">Nucleotide-binding</keyword>
<reference evidence="7" key="1">
    <citation type="submission" date="2012-06" db="EMBL/GenBank/DDBJ databases">
        <title>Complete sequence of chromosome of Desulfomonile tiedjei DSM 6799.</title>
        <authorList>
            <person name="Lucas S."/>
            <person name="Copeland A."/>
            <person name="Lapidus A."/>
            <person name="Glavina del Rio T."/>
            <person name="Dalin E."/>
            <person name="Tice H."/>
            <person name="Bruce D."/>
            <person name="Goodwin L."/>
            <person name="Pitluck S."/>
            <person name="Peters L."/>
            <person name="Ovchinnikova G."/>
            <person name="Zeytun A."/>
            <person name="Lu M."/>
            <person name="Kyrpides N."/>
            <person name="Mavromatis K."/>
            <person name="Ivanova N."/>
            <person name="Brettin T."/>
            <person name="Detter J.C."/>
            <person name="Han C."/>
            <person name="Larimer F."/>
            <person name="Land M."/>
            <person name="Hauser L."/>
            <person name="Markowitz V."/>
            <person name="Cheng J.-F."/>
            <person name="Hugenholtz P."/>
            <person name="Woyke T."/>
            <person name="Wu D."/>
            <person name="Spring S."/>
            <person name="Schroeder M."/>
            <person name="Brambilla E."/>
            <person name="Klenk H.-P."/>
            <person name="Eisen J.A."/>
        </authorList>
    </citation>
    <scope>NUCLEOTIDE SEQUENCE [LARGE SCALE GENOMIC DNA]</scope>
    <source>
        <strain evidence="7">ATCC 49306 / DSM 6799 / DCB-1</strain>
    </source>
</reference>
<dbReference type="SMART" id="SM00382">
    <property type="entry name" value="AAA"/>
    <property type="match status" value="1"/>
</dbReference>
<dbReference type="GO" id="GO:0015833">
    <property type="term" value="P:peptide transport"/>
    <property type="evidence" value="ECO:0007669"/>
    <property type="project" value="InterPro"/>
</dbReference>
<dbReference type="eggNOG" id="COG4608">
    <property type="taxonomic scope" value="Bacteria"/>
</dbReference>
<keyword evidence="4" id="KW-0067">ATP-binding</keyword>
<accession>I4CF70</accession>
<dbReference type="InterPro" id="IPR003593">
    <property type="entry name" value="AAA+_ATPase"/>
</dbReference>
<dbReference type="NCBIfam" id="TIGR01727">
    <property type="entry name" value="oligo_HPY"/>
    <property type="match status" value="1"/>
</dbReference>
<comment type="similarity">
    <text evidence="1">Belongs to the ABC transporter superfamily.</text>
</comment>
<dbReference type="GO" id="GO:0005524">
    <property type="term" value="F:ATP binding"/>
    <property type="evidence" value="ECO:0007669"/>
    <property type="project" value="UniProtKB-KW"/>
</dbReference>
<evidence type="ECO:0000256" key="2">
    <source>
        <dbReference type="ARBA" id="ARBA00022448"/>
    </source>
</evidence>
<dbReference type="CDD" id="cd03257">
    <property type="entry name" value="ABC_NikE_OppD_transporters"/>
    <property type="match status" value="1"/>
</dbReference>
<dbReference type="AlphaFoldDB" id="I4CF70"/>
<dbReference type="InterPro" id="IPR013563">
    <property type="entry name" value="Oligopep_ABC_C"/>
</dbReference>
<dbReference type="SUPFAM" id="SSF52540">
    <property type="entry name" value="P-loop containing nucleoside triphosphate hydrolases"/>
    <property type="match status" value="1"/>
</dbReference>
<dbReference type="Gene3D" id="3.40.50.300">
    <property type="entry name" value="P-loop containing nucleotide triphosphate hydrolases"/>
    <property type="match status" value="1"/>
</dbReference>
<dbReference type="Proteomes" id="UP000006055">
    <property type="component" value="Chromosome"/>
</dbReference>
<sequence length="344" mass="38057">MPDIDPLLQLIDLKKHFPIHKGVFRKVAAHVKAVDGVSFAVYPGETVGLVGESGCGKSTVGRMIMGAYRPTSGQILFRPENGNAPVDIATAAPSEMRKLRPHVQMVFQDPFASLNPRMTVREILAEPLVVNKIARGKELEDRVKELTEMVGLKIQHLNRYPHAFSGGQRQRISIARAMALFPKLIVADEPTSALDVSVQAQIVNLALEIQDRVGLAYLFISHDLGLVRHFSKWIVLMYVGRVVEYSPAEPLFNRPRHPYTEALMSNVPSTRPELLGRRIILKGEPADPINPPPGCPFHPRCLYAEEMCTTTVPLLREIEPNHLTACHFAESLDLSGCDALGCAI</sequence>
<dbReference type="HOGENOM" id="CLU_000604_1_23_7"/>
<keyword evidence="2" id="KW-0813">Transport</keyword>
<dbReference type="PROSITE" id="PS00211">
    <property type="entry name" value="ABC_TRANSPORTER_1"/>
    <property type="match status" value="1"/>
</dbReference>
<dbReference type="InterPro" id="IPR003439">
    <property type="entry name" value="ABC_transporter-like_ATP-bd"/>
</dbReference>
<dbReference type="PANTHER" id="PTHR43776">
    <property type="entry name" value="TRANSPORT ATP-BINDING PROTEIN"/>
    <property type="match status" value="1"/>
</dbReference>
<dbReference type="STRING" id="706587.Desti_5631"/>
<dbReference type="KEGG" id="dti:Desti_5631"/>
<dbReference type="GO" id="GO:0055085">
    <property type="term" value="P:transmembrane transport"/>
    <property type="evidence" value="ECO:0007669"/>
    <property type="project" value="UniProtKB-ARBA"/>
</dbReference>
<dbReference type="InterPro" id="IPR017871">
    <property type="entry name" value="ABC_transporter-like_CS"/>
</dbReference>
<dbReference type="PANTHER" id="PTHR43776:SF7">
    <property type="entry name" value="D,D-DIPEPTIDE TRANSPORT ATP-BINDING PROTEIN DDPF-RELATED"/>
    <property type="match status" value="1"/>
</dbReference>
<evidence type="ECO:0000256" key="1">
    <source>
        <dbReference type="ARBA" id="ARBA00005417"/>
    </source>
</evidence>
<evidence type="ECO:0000313" key="7">
    <source>
        <dbReference type="Proteomes" id="UP000006055"/>
    </source>
</evidence>
<evidence type="ECO:0000313" key="6">
    <source>
        <dbReference type="EMBL" id="AFM28211.1"/>
    </source>
</evidence>
<feature type="domain" description="ABC transporter" evidence="5">
    <location>
        <begin position="8"/>
        <end position="264"/>
    </location>
</feature>
<dbReference type="FunFam" id="3.40.50.300:FF:000016">
    <property type="entry name" value="Oligopeptide ABC transporter ATP-binding component"/>
    <property type="match status" value="1"/>
</dbReference>
<dbReference type="GO" id="GO:0016887">
    <property type="term" value="F:ATP hydrolysis activity"/>
    <property type="evidence" value="ECO:0007669"/>
    <property type="project" value="InterPro"/>
</dbReference>
<dbReference type="PROSITE" id="PS50893">
    <property type="entry name" value="ABC_TRANSPORTER_2"/>
    <property type="match status" value="1"/>
</dbReference>